<proteinExistence type="predicted"/>
<evidence type="ECO:0000313" key="3">
    <source>
        <dbReference type="EMBL" id="QKR00739.1"/>
    </source>
</evidence>
<dbReference type="PANTHER" id="PTHR35579:SF3">
    <property type="entry name" value="CRISPR SYSTEM CMS ENDORIBONUCLEASE CSM3"/>
    <property type="match status" value="1"/>
</dbReference>
<dbReference type="InterPro" id="IPR005537">
    <property type="entry name" value="RAMP_III_fam"/>
</dbReference>
<keyword evidence="1" id="KW-0051">Antiviral defense</keyword>
<evidence type="ECO:0000256" key="1">
    <source>
        <dbReference type="ARBA" id="ARBA00023118"/>
    </source>
</evidence>
<dbReference type="Proteomes" id="UP000509301">
    <property type="component" value="Chromosome"/>
</dbReference>
<accession>A0A6N0NYW2</accession>
<keyword evidence="4" id="KW-1185">Reference proteome</keyword>
<dbReference type="InterPro" id="IPR052216">
    <property type="entry name" value="CRISPR_Csm3_endoribonuclease"/>
</dbReference>
<dbReference type="Pfam" id="PF03787">
    <property type="entry name" value="RAMPs"/>
    <property type="match status" value="1"/>
</dbReference>
<dbReference type="GeneID" id="55642353"/>
<dbReference type="AlphaFoldDB" id="A0A6N0NYW2"/>
<evidence type="ECO:0000259" key="2">
    <source>
        <dbReference type="Pfam" id="PF03787"/>
    </source>
</evidence>
<dbReference type="KEGG" id="mten:GWK48_10380"/>
<reference evidence="3 4" key="1">
    <citation type="submission" date="2020-02" db="EMBL/GenBank/DDBJ databases">
        <title>Comparative genome analysis reveals the metabolism and evolution of the thermophilic archaeal genus Metallosphaera.</title>
        <authorList>
            <person name="Jiang C."/>
        </authorList>
    </citation>
    <scope>NUCLEOTIDE SEQUENCE [LARGE SCALE GENOMIC DNA]</scope>
    <source>
        <strain evidence="3 4">Ric-A</strain>
    </source>
</reference>
<dbReference type="PANTHER" id="PTHR35579">
    <property type="entry name" value="CRISPR SYSTEM CMS ENDORIBONUCLEASE CSM3"/>
    <property type="match status" value="1"/>
</dbReference>
<organism evidence="3 4">
    <name type="scientific">Metallosphaera tengchongensis</name>
    <dbReference type="NCBI Taxonomy" id="1532350"/>
    <lineage>
        <taxon>Archaea</taxon>
        <taxon>Thermoproteota</taxon>
        <taxon>Thermoprotei</taxon>
        <taxon>Sulfolobales</taxon>
        <taxon>Sulfolobaceae</taxon>
        <taxon>Metallosphaera</taxon>
    </lineage>
</organism>
<feature type="domain" description="CRISPR type III-associated protein" evidence="2">
    <location>
        <begin position="81"/>
        <end position="262"/>
    </location>
</feature>
<evidence type="ECO:0000313" key="4">
    <source>
        <dbReference type="Proteomes" id="UP000509301"/>
    </source>
</evidence>
<name>A0A6N0NYW2_9CREN</name>
<gene>
    <name evidence="3" type="ORF">GWK48_10380</name>
</gene>
<sequence length="272" mass="31352">MEQIPFKQIHRVKLTIKTSLNYEEISTSKAIIEPLILVSRDNYVTELYEYFQSATLRDEFSKHYRIVLREIGSDGKLIISIPGSSIKGLFRFALDKMHYLPNRTKMENITKNDKNSSLPCIEYFKKICKDNGECRKISCFKSNEILDRLPARSQDLCLACRLFGTTGLKSVLSFKDAHSDSSGVHCREREIKYIPGNITFRGDIIISYTPVQAMLIRNLLKEMEINDDVYTFVKNLLDCLSSYISKYMALGQKKNKGYGKIEVEISEQRNNV</sequence>
<protein>
    <recommendedName>
        <fullName evidence="2">CRISPR type III-associated protein domain-containing protein</fullName>
    </recommendedName>
</protein>
<dbReference type="GO" id="GO:0051607">
    <property type="term" value="P:defense response to virus"/>
    <property type="evidence" value="ECO:0007669"/>
    <property type="project" value="UniProtKB-KW"/>
</dbReference>
<dbReference type="RefSeq" id="WP_174632052.1">
    <property type="nucleotide sequence ID" value="NZ_CP049074.1"/>
</dbReference>
<dbReference type="EMBL" id="CP049074">
    <property type="protein sequence ID" value="QKR00739.1"/>
    <property type="molecule type" value="Genomic_DNA"/>
</dbReference>